<evidence type="ECO:0000313" key="2">
    <source>
        <dbReference type="EMBL" id="OMO85642.1"/>
    </source>
</evidence>
<dbReference type="Gramene" id="OMO85642">
    <property type="protein sequence ID" value="OMO85642"/>
    <property type="gene ID" value="CCACVL1_10067"/>
</dbReference>
<feature type="region of interest" description="Disordered" evidence="1">
    <location>
        <begin position="1"/>
        <end position="20"/>
    </location>
</feature>
<name>A0A1R3IST9_COCAP</name>
<dbReference type="Proteomes" id="UP000188268">
    <property type="component" value="Unassembled WGS sequence"/>
</dbReference>
<accession>A0A1R3IST9</accession>
<sequence length="20" mass="2411">MDERLTHPRNRSEAIIKEQS</sequence>
<gene>
    <name evidence="2" type="ORF">CCACVL1_10067</name>
</gene>
<evidence type="ECO:0000256" key="1">
    <source>
        <dbReference type="SAM" id="MobiDB-lite"/>
    </source>
</evidence>
<dbReference type="AlphaFoldDB" id="A0A1R3IST9"/>
<comment type="caution">
    <text evidence="2">The sequence shown here is derived from an EMBL/GenBank/DDBJ whole genome shotgun (WGS) entry which is preliminary data.</text>
</comment>
<organism evidence="2 3">
    <name type="scientific">Corchorus capsularis</name>
    <name type="common">Jute</name>
    <dbReference type="NCBI Taxonomy" id="210143"/>
    <lineage>
        <taxon>Eukaryota</taxon>
        <taxon>Viridiplantae</taxon>
        <taxon>Streptophyta</taxon>
        <taxon>Embryophyta</taxon>
        <taxon>Tracheophyta</taxon>
        <taxon>Spermatophyta</taxon>
        <taxon>Magnoliopsida</taxon>
        <taxon>eudicotyledons</taxon>
        <taxon>Gunneridae</taxon>
        <taxon>Pentapetalae</taxon>
        <taxon>rosids</taxon>
        <taxon>malvids</taxon>
        <taxon>Malvales</taxon>
        <taxon>Malvaceae</taxon>
        <taxon>Grewioideae</taxon>
        <taxon>Apeibeae</taxon>
        <taxon>Corchorus</taxon>
    </lineage>
</organism>
<proteinExistence type="predicted"/>
<keyword evidence="3" id="KW-1185">Reference proteome</keyword>
<reference evidence="2 3" key="1">
    <citation type="submission" date="2013-09" db="EMBL/GenBank/DDBJ databases">
        <title>Corchorus capsularis genome sequencing.</title>
        <authorList>
            <person name="Alam M."/>
            <person name="Haque M.S."/>
            <person name="Islam M.S."/>
            <person name="Emdad E.M."/>
            <person name="Islam M.M."/>
            <person name="Ahmed B."/>
            <person name="Halim A."/>
            <person name="Hossen Q.M.M."/>
            <person name="Hossain M.Z."/>
            <person name="Ahmed R."/>
            <person name="Khan M.M."/>
            <person name="Islam R."/>
            <person name="Rashid M.M."/>
            <person name="Khan S.A."/>
            <person name="Rahman M.S."/>
            <person name="Alam M."/>
        </authorList>
    </citation>
    <scope>NUCLEOTIDE SEQUENCE [LARGE SCALE GENOMIC DNA]</scope>
    <source>
        <strain evidence="3">cv. CVL-1</strain>
        <tissue evidence="2">Whole seedling</tissue>
    </source>
</reference>
<dbReference type="EMBL" id="AWWV01009575">
    <property type="protein sequence ID" value="OMO85642.1"/>
    <property type="molecule type" value="Genomic_DNA"/>
</dbReference>
<protein>
    <submittedName>
        <fullName evidence="2">Uncharacterized protein</fullName>
    </submittedName>
</protein>
<evidence type="ECO:0000313" key="3">
    <source>
        <dbReference type="Proteomes" id="UP000188268"/>
    </source>
</evidence>